<dbReference type="EMBL" id="AAOG01000001">
    <property type="protein sequence ID" value="EAR13291.1"/>
    <property type="molecule type" value="Genomic_DNA"/>
</dbReference>
<sequence>MKDFGDNTHAVTYRVHFENRASTSDYFGMKEWPLAMEGVYNLALKSSEFGEHYIANYSNI</sequence>
<dbReference type="STRING" id="313594.PI23P_02317"/>
<gene>
    <name evidence="1" type="ORF">PI23P_02317</name>
</gene>
<proteinExistence type="predicted"/>
<organism evidence="1 2">
    <name type="scientific">Polaribacter irgensii 23-P</name>
    <dbReference type="NCBI Taxonomy" id="313594"/>
    <lineage>
        <taxon>Bacteria</taxon>
        <taxon>Pseudomonadati</taxon>
        <taxon>Bacteroidota</taxon>
        <taxon>Flavobacteriia</taxon>
        <taxon>Flavobacteriales</taxon>
        <taxon>Flavobacteriaceae</taxon>
    </lineage>
</organism>
<dbReference type="AlphaFoldDB" id="A4BWF0"/>
<dbReference type="HOGENOM" id="CLU_2937719_0_0_10"/>
<name>A4BWF0_9FLAO</name>
<evidence type="ECO:0000313" key="1">
    <source>
        <dbReference type="EMBL" id="EAR13291.1"/>
    </source>
</evidence>
<accession>A4BWF0</accession>
<reference evidence="1 2" key="1">
    <citation type="submission" date="2006-02" db="EMBL/GenBank/DDBJ databases">
        <authorList>
            <person name="Murray A."/>
            <person name="Staley J."/>
            <person name="Ferriera S."/>
            <person name="Johnson J."/>
            <person name="Kravitz S."/>
            <person name="Halpern A."/>
            <person name="Remington K."/>
            <person name="Beeson K."/>
            <person name="Tran B."/>
            <person name="Rogers Y.-H."/>
            <person name="Friedman R."/>
            <person name="Venter J.C."/>
        </authorList>
    </citation>
    <scope>NUCLEOTIDE SEQUENCE [LARGE SCALE GENOMIC DNA]</scope>
    <source>
        <strain evidence="1 2">23-P</strain>
    </source>
</reference>
<keyword evidence="2" id="KW-1185">Reference proteome</keyword>
<dbReference type="RefSeq" id="WP_004569087.1">
    <property type="nucleotide sequence ID" value="NZ_CH724148.1"/>
</dbReference>
<protein>
    <submittedName>
        <fullName evidence="1">Uncharacterized protein</fullName>
    </submittedName>
</protein>
<evidence type="ECO:0000313" key="2">
    <source>
        <dbReference type="Proteomes" id="UP000003053"/>
    </source>
</evidence>
<dbReference type="Proteomes" id="UP000003053">
    <property type="component" value="Unassembled WGS sequence"/>
</dbReference>
<comment type="caution">
    <text evidence="1">The sequence shown here is derived from an EMBL/GenBank/DDBJ whole genome shotgun (WGS) entry which is preliminary data.</text>
</comment>